<comment type="subcellular location">
    <subcellularLocation>
        <location evidence="1 10">Cytoplasm</location>
    </subcellularLocation>
</comment>
<keyword evidence="7 10" id="KW-0648">Protein biosynthesis</keyword>
<dbReference type="PANTHER" id="PTHR11956:SF5">
    <property type="entry name" value="ARGININE--TRNA LIGASE, CYTOPLASMIC"/>
    <property type="match status" value="1"/>
</dbReference>
<feature type="domain" description="DALR anticodon binding" evidence="12">
    <location>
        <begin position="465"/>
        <end position="586"/>
    </location>
</feature>
<dbReference type="PANTHER" id="PTHR11956">
    <property type="entry name" value="ARGINYL-TRNA SYNTHETASE"/>
    <property type="match status" value="1"/>
</dbReference>
<dbReference type="PROSITE" id="PS00178">
    <property type="entry name" value="AA_TRNA_LIGASE_I"/>
    <property type="match status" value="1"/>
</dbReference>
<evidence type="ECO:0000313" key="14">
    <source>
        <dbReference type="EMBL" id="MEA5446203.1"/>
    </source>
</evidence>
<evidence type="ECO:0000256" key="11">
    <source>
        <dbReference type="RuleBase" id="RU363038"/>
    </source>
</evidence>
<dbReference type="InterPro" id="IPR009080">
    <property type="entry name" value="tRNAsynth_Ia_anticodon-bd"/>
</dbReference>
<gene>
    <name evidence="10 14" type="primary">argS</name>
    <name evidence="14" type="ORF">VCB98_10265</name>
</gene>
<dbReference type="InterPro" id="IPR014729">
    <property type="entry name" value="Rossmann-like_a/b/a_fold"/>
</dbReference>
<keyword evidence="15" id="KW-1185">Reference proteome</keyword>
<evidence type="ECO:0000256" key="10">
    <source>
        <dbReference type="HAMAP-Rule" id="MF_00123"/>
    </source>
</evidence>
<evidence type="ECO:0000259" key="12">
    <source>
        <dbReference type="SMART" id="SM00836"/>
    </source>
</evidence>
<keyword evidence="8 10" id="KW-0030">Aminoacyl-tRNA synthetase</keyword>
<evidence type="ECO:0000256" key="9">
    <source>
        <dbReference type="ARBA" id="ARBA00049339"/>
    </source>
</evidence>
<dbReference type="GO" id="GO:0005737">
    <property type="term" value="C:cytoplasm"/>
    <property type="evidence" value="ECO:0007669"/>
    <property type="project" value="UniProtKB-SubCell"/>
</dbReference>
<dbReference type="Gene3D" id="1.10.730.10">
    <property type="entry name" value="Isoleucyl-tRNA Synthetase, Domain 1"/>
    <property type="match status" value="1"/>
</dbReference>
<evidence type="ECO:0000256" key="8">
    <source>
        <dbReference type="ARBA" id="ARBA00023146"/>
    </source>
</evidence>
<dbReference type="Gene3D" id="3.40.50.620">
    <property type="entry name" value="HUPs"/>
    <property type="match status" value="1"/>
</dbReference>
<feature type="short sequence motif" description="'HIGH' region" evidence="10">
    <location>
        <begin position="129"/>
        <end position="139"/>
    </location>
</feature>
<dbReference type="GO" id="GO:0004814">
    <property type="term" value="F:arginine-tRNA ligase activity"/>
    <property type="evidence" value="ECO:0007669"/>
    <property type="project" value="UniProtKB-UniRule"/>
</dbReference>
<reference evidence="14 15" key="1">
    <citation type="submission" date="2023-12" db="EMBL/GenBank/DDBJ databases">
        <title>Whole-genome sequencing of halo(alkali)philic microorganisms from hypersaline lakes.</title>
        <authorList>
            <person name="Sorokin D.Y."/>
            <person name="Merkel A.Y."/>
            <person name="Messina E."/>
            <person name="Yakimov M."/>
        </authorList>
    </citation>
    <scope>NUCLEOTIDE SEQUENCE [LARGE SCALE GENOMIC DNA]</scope>
    <source>
        <strain evidence="14 15">AB-CW1</strain>
    </source>
</reference>
<feature type="domain" description="Arginyl tRNA synthetase N-terminal" evidence="13">
    <location>
        <begin position="3"/>
        <end position="92"/>
    </location>
</feature>
<dbReference type="InterPro" id="IPR001278">
    <property type="entry name" value="Arg-tRNA-ligase"/>
</dbReference>
<evidence type="ECO:0000313" key="15">
    <source>
        <dbReference type="Proteomes" id="UP001302316"/>
    </source>
</evidence>
<dbReference type="Pfam" id="PF05746">
    <property type="entry name" value="DALR_1"/>
    <property type="match status" value="1"/>
</dbReference>
<evidence type="ECO:0000256" key="7">
    <source>
        <dbReference type="ARBA" id="ARBA00022917"/>
    </source>
</evidence>
<dbReference type="SUPFAM" id="SSF52374">
    <property type="entry name" value="Nucleotidylyl transferase"/>
    <property type="match status" value="1"/>
</dbReference>
<protein>
    <recommendedName>
        <fullName evidence="10">Arginine--tRNA ligase</fullName>
        <ecNumber evidence="10">6.1.1.19</ecNumber>
    </recommendedName>
    <alternativeName>
        <fullName evidence="10">Arginyl-tRNA synthetase</fullName>
        <shortName evidence="10">ArgRS</shortName>
    </alternativeName>
</protein>
<dbReference type="SMART" id="SM00836">
    <property type="entry name" value="DALR_1"/>
    <property type="match status" value="1"/>
</dbReference>
<comment type="similarity">
    <text evidence="2 10 11">Belongs to the class-I aminoacyl-tRNA synthetase family.</text>
</comment>
<evidence type="ECO:0000256" key="4">
    <source>
        <dbReference type="ARBA" id="ARBA00022598"/>
    </source>
</evidence>
<dbReference type="InterPro" id="IPR008909">
    <property type="entry name" value="DALR_anticod-bd"/>
</dbReference>
<keyword evidence="4 10" id="KW-0436">Ligase</keyword>
<dbReference type="HAMAP" id="MF_00123">
    <property type="entry name" value="Arg_tRNA_synth"/>
    <property type="match status" value="1"/>
</dbReference>
<dbReference type="AlphaFoldDB" id="A0AAP6MKS3"/>
<dbReference type="InterPro" id="IPR035684">
    <property type="entry name" value="ArgRS_core"/>
</dbReference>
<evidence type="ECO:0000256" key="2">
    <source>
        <dbReference type="ARBA" id="ARBA00005594"/>
    </source>
</evidence>
<dbReference type="InterPro" id="IPR005148">
    <property type="entry name" value="Arg-tRNA-synth_N"/>
</dbReference>
<dbReference type="SMART" id="SM01016">
    <property type="entry name" value="Arg_tRNA_synt_N"/>
    <property type="match status" value="1"/>
</dbReference>
<name>A0AAP6MKS3_9GAMM</name>
<dbReference type="SUPFAM" id="SSF55190">
    <property type="entry name" value="Arginyl-tRNA synthetase (ArgRS), N-terminal 'additional' domain"/>
    <property type="match status" value="1"/>
</dbReference>
<evidence type="ECO:0000256" key="1">
    <source>
        <dbReference type="ARBA" id="ARBA00004496"/>
    </source>
</evidence>
<dbReference type="CDD" id="cd07956">
    <property type="entry name" value="Anticodon_Ia_Arg"/>
    <property type="match status" value="1"/>
</dbReference>
<comment type="subunit">
    <text evidence="10">Monomer.</text>
</comment>
<dbReference type="CDD" id="cd00671">
    <property type="entry name" value="ArgRS_core"/>
    <property type="match status" value="1"/>
</dbReference>
<evidence type="ECO:0000259" key="13">
    <source>
        <dbReference type="SMART" id="SM01016"/>
    </source>
</evidence>
<dbReference type="Proteomes" id="UP001302316">
    <property type="component" value="Unassembled WGS sequence"/>
</dbReference>
<comment type="catalytic activity">
    <reaction evidence="9 10">
        <text>tRNA(Arg) + L-arginine + ATP = L-arginyl-tRNA(Arg) + AMP + diphosphate</text>
        <dbReference type="Rhea" id="RHEA:20301"/>
        <dbReference type="Rhea" id="RHEA-COMP:9658"/>
        <dbReference type="Rhea" id="RHEA-COMP:9673"/>
        <dbReference type="ChEBI" id="CHEBI:30616"/>
        <dbReference type="ChEBI" id="CHEBI:32682"/>
        <dbReference type="ChEBI" id="CHEBI:33019"/>
        <dbReference type="ChEBI" id="CHEBI:78442"/>
        <dbReference type="ChEBI" id="CHEBI:78513"/>
        <dbReference type="ChEBI" id="CHEBI:456215"/>
        <dbReference type="EC" id="6.1.1.19"/>
    </reaction>
</comment>
<keyword evidence="5 10" id="KW-0547">Nucleotide-binding</keyword>
<keyword evidence="3 10" id="KW-0963">Cytoplasm</keyword>
<comment type="caution">
    <text evidence="14">The sequence shown here is derived from an EMBL/GenBank/DDBJ whole genome shotgun (WGS) entry which is preliminary data.</text>
</comment>
<dbReference type="InterPro" id="IPR036695">
    <property type="entry name" value="Arg-tRNA-synth_N_sf"/>
</dbReference>
<evidence type="ECO:0000256" key="3">
    <source>
        <dbReference type="ARBA" id="ARBA00022490"/>
    </source>
</evidence>
<dbReference type="FunFam" id="3.30.1360.70:FF:000003">
    <property type="entry name" value="Arginine--tRNA ligase"/>
    <property type="match status" value="1"/>
</dbReference>
<accession>A0AAP6MKS3</accession>
<dbReference type="RefSeq" id="WP_346052304.1">
    <property type="nucleotide sequence ID" value="NZ_JAYGII010000023.1"/>
</dbReference>
<proteinExistence type="inferred from homology"/>
<dbReference type="InterPro" id="IPR001412">
    <property type="entry name" value="aa-tRNA-synth_I_CS"/>
</dbReference>
<dbReference type="PRINTS" id="PR01038">
    <property type="entry name" value="TRNASYNTHARG"/>
</dbReference>
<dbReference type="Pfam" id="PF00750">
    <property type="entry name" value="tRNA-synt_1d"/>
    <property type="match status" value="2"/>
</dbReference>
<organism evidence="14 15">
    <name type="scientific">Natronospira elongata</name>
    <dbReference type="NCBI Taxonomy" id="3110268"/>
    <lineage>
        <taxon>Bacteria</taxon>
        <taxon>Pseudomonadati</taxon>
        <taxon>Pseudomonadota</taxon>
        <taxon>Gammaproteobacteria</taxon>
        <taxon>Natronospirales</taxon>
        <taxon>Natronospiraceae</taxon>
        <taxon>Natronospira</taxon>
    </lineage>
</organism>
<sequence length="586" mass="65829">MKEEISQLLEQALKGLVEEGVLPEETRGTAIQVERARDRKHGDFAANLAMMLAKPARRNPRELAAAIVEALPASDLVRKVEIAGPGFINFFLSPQAWHAVVEEVFERGTRFGHSDIGRDEKIHLEFVSANPTGPLHVGHGRGAAYGSTVGNLLEAIGHPVHREYYVNDAGRQMDILATSVWLRYLELGGAELRFPSNGYRGDYIIDIARQLREEHGEAFQQPVESVFHGLPEDAPDGDKEAHIDGLIGRARHLLGEEAFQTVFLTALEDILADIREDLSAFGTEFDEWFSERSLTSGGMVDHALEELEKSGDVYEQDGAKWFAAEKYGDEKDRVVVRDNGQATYFASDIAYHLNKRERGHDRLIDILGADHHGYIARLKAGLEGMGQPGDSLEVRLVQFAHLYRGKEKLQMSTRSGSFVTLRELREEVGRDAARFFYVMRSNEQHLDFDLELAKSQSSDNPVYYVQYAHARICSVFQQAEDKGFQYSRDTGLANLDQLDEDHEDQLMVTLSRFPEVVEAAARNRAPHQLTQYLRDLANDLHTYYNAHTFLVLEEEIRNARLCLVEATRQVLANGLALIGVSAPESM</sequence>
<dbReference type="EC" id="6.1.1.19" evidence="10"/>
<dbReference type="EMBL" id="JAYGII010000023">
    <property type="protein sequence ID" value="MEA5446203.1"/>
    <property type="molecule type" value="Genomic_DNA"/>
</dbReference>
<evidence type="ECO:0000256" key="5">
    <source>
        <dbReference type="ARBA" id="ARBA00022741"/>
    </source>
</evidence>
<dbReference type="GO" id="GO:0006420">
    <property type="term" value="P:arginyl-tRNA aminoacylation"/>
    <property type="evidence" value="ECO:0007669"/>
    <property type="project" value="UniProtKB-UniRule"/>
</dbReference>
<dbReference type="FunFam" id="1.10.730.10:FF:000008">
    <property type="entry name" value="Arginine--tRNA ligase"/>
    <property type="match status" value="1"/>
</dbReference>
<dbReference type="Gene3D" id="3.30.1360.70">
    <property type="entry name" value="Arginyl tRNA synthetase N-terminal domain"/>
    <property type="match status" value="1"/>
</dbReference>
<dbReference type="NCBIfam" id="TIGR00456">
    <property type="entry name" value="argS"/>
    <property type="match status" value="1"/>
</dbReference>
<keyword evidence="6 10" id="KW-0067">ATP-binding</keyword>
<evidence type="ECO:0000256" key="6">
    <source>
        <dbReference type="ARBA" id="ARBA00022840"/>
    </source>
</evidence>
<dbReference type="SUPFAM" id="SSF47323">
    <property type="entry name" value="Anticodon-binding domain of a subclass of class I aminoacyl-tRNA synthetases"/>
    <property type="match status" value="1"/>
</dbReference>
<dbReference type="GO" id="GO:0005524">
    <property type="term" value="F:ATP binding"/>
    <property type="evidence" value="ECO:0007669"/>
    <property type="project" value="UniProtKB-UniRule"/>
</dbReference>
<dbReference type="Pfam" id="PF03485">
    <property type="entry name" value="Arg_tRNA_synt_N"/>
    <property type="match status" value="1"/>
</dbReference>